<dbReference type="eggNOG" id="ENOG5030QBQ">
    <property type="taxonomic scope" value="Bacteria"/>
</dbReference>
<accession>A0A017SZL8</accession>
<dbReference type="RefSeq" id="WP_044247689.1">
    <property type="nucleotide sequence ID" value="NZ_ASRX01000061.1"/>
</dbReference>
<reference evidence="1 2" key="1">
    <citation type="submission" date="2013-05" db="EMBL/GenBank/DDBJ databases">
        <title>Genome assembly of Chondromyces apiculatus DSM 436.</title>
        <authorList>
            <person name="Sharma G."/>
            <person name="Khatri I."/>
            <person name="Kaur C."/>
            <person name="Mayilraj S."/>
            <person name="Subramanian S."/>
        </authorList>
    </citation>
    <scope>NUCLEOTIDE SEQUENCE [LARGE SCALE GENOMIC DNA]</scope>
    <source>
        <strain evidence="1 2">DSM 436</strain>
    </source>
</reference>
<dbReference type="AlphaFoldDB" id="A0A017SZL8"/>
<dbReference type="Proteomes" id="UP000019678">
    <property type="component" value="Unassembled WGS sequence"/>
</dbReference>
<evidence type="ECO:0000313" key="2">
    <source>
        <dbReference type="Proteomes" id="UP000019678"/>
    </source>
</evidence>
<proteinExistence type="predicted"/>
<dbReference type="EMBL" id="ASRX01000061">
    <property type="protein sequence ID" value="EYF02429.1"/>
    <property type="molecule type" value="Genomic_DNA"/>
</dbReference>
<keyword evidence="2" id="KW-1185">Reference proteome</keyword>
<evidence type="ECO:0000313" key="1">
    <source>
        <dbReference type="EMBL" id="EYF02429.1"/>
    </source>
</evidence>
<name>A0A017SZL8_9BACT</name>
<dbReference type="STRING" id="1192034.CAP_7200"/>
<organism evidence="1 2">
    <name type="scientific">Chondromyces apiculatus DSM 436</name>
    <dbReference type="NCBI Taxonomy" id="1192034"/>
    <lineage>
        <taxon>Bacteria</taxon>
        <taxon>Pseudomonadati</taxon>
        <taxon>Myxococcota</taxon>
        <taxon>Polyangia</taxon>
        <taxon>Polyangiales</taxon>
        <taxon>Polyangiaceae</taxon>
        <taxon>Chondromyces</taxon>
    </lineage>
</organism>
<sequence length="134" mass="14733">MRNRVFFPQAALDEWIANDRIELRGDELLMKGENRRYKIIEAIRVLTEVTGAADTHEVVGKVKTRAFLTELGAEILQGSMIIGDNAYDVIQGFIGAPMGSFSDHRRVAPPSGTKQAAAVKSDEDLLAAFLSTKL</sequence>
<comment type="caution">
    <text evidence="1">The sequence shown here is derived from an EMBL/GenBank/DDBJ whole genome shotgun (WGS) entry which is preliminary data.</text>
</comment>
<dbReference type="OrthoDB" id="5382283at2"/>
<protein>
    <submittedName>
        <fullName evidence="1">Uncharacterized protein</fullName>
    </submittedName>
</protein>
<gene>
    <name evidence="1" type="ORF">CAP_7200</name>
</gene>